<evidence type="ECO:0000313" key="7">
    <source>
        <dbReference type="EMBL" id="CAH4031809.1"/>
    </source>
</evidence>
<accession>A0A9P0XEF1</accession>
<reference evidence="7" key="1">
    <citation type="submission" date="2022-05" db="EMBL/GenBank/DDBJ databases">
        <authorList>
            <person name="Okamura Y."/>
        </authorList>
    </citation>
    <scope>NUCLEOTIDE SEQUENCE</scope>
</reference>
<feature type="domain" description="DUF4789" evidence="6">
    <location>
        <begin position="51"/>
        <end position="134"/>
    </location>
</feature>
<dbReference type="PROSITE" id="PS50297">
    <property type="entry name" value="ANK_REP_REGION"/>
    <property type="match status" value="6"/>
</dbReference>
<feature type="compositionally biased region" description="Basic residues" evidence="4">
    <location>
        <begin position="905"/>
        <end position="914"/>
    </location>
</feature>
<feature type="repeat" description="ANK" evidence="3">
    <location>
        <begin position="370"/>
        <end position="402"/>
    </location>
</feature>
<feature type="compositionally biased region" description="Basic and acidic residues" evidence="4">
    <location>
        <begin position="1376"/>
        <end position="1385"/>
    </location>
</feature>
<feature type="compositionally biased region" description="Basic and acidic residues" evidence="4">
    <location>
        <begin position="1066"/>
        <end position="1084"/>
    </location>
</feature>
<proteinExistence type="predicted"/>
<feature type="compositionally biased region" description="Basic residues" evidence="4">
    <location>
        <begin position="823"/>
        <end position="840"/>
    </location>
</feature>
<feature type="repeat" description="ANK" evidence="3">
    <location>
        <begin position="550"/>
        <end position="582"/>
    </location>
</feature>
<dbReference type="PANTHER" id="PTHR24198">
    <property type="entry name" value="ANKYRIN REPEAT AND PROTEIN KINASE DOMAIN-CONTAINING PROTEIN"/>
    <property type="match status" value="1"/>
</dbReference>
<dbReference type="Pfam" id="PF12796">
    <property type="entry name" value="Ank_2"/>
    <property type="match status" value="3"/>
</dbReference>
<dbReference type="InterPro" id="IPR002110">
    <property type="entry name" value="Ankyrin_rpt"/>
</dbReference>
<dbReference type="InterPro" id="IPR036770">
    <property type="entry name" value="Ankyrin_rpt-contain_sf"/>
</dbReference>
<feature type="region of interest" description="Disordered" evidence="4">
    <location>
        <begin position="1375"/>
        <end position="1398"/>
    </location>
</feature>
<feature type="compositionally biased region" description="Basic residues" evidence="4">
    <location>
        <begin position="878"/>
        <end position="890"/>
    </location>
</feature>
<keyword evidence="1" id="KW-0677">Repeat</keyword>
<dbReference type="SMART" id="SM00248">
    <property type="entry name" value="ANK"/>
    <property type="match status" value="11"/>
</dbReference>
<dbReference type="EMBL" id="CALOZG010000020">
    <property type="protein sequence ID" value="CAH4031809.1"/>
    <property type="molecule type" value="Genomic_DNA"/>
</dbReference>
<dbReference type="Pfam" id="PF13637">
    <property type="entry name" value="Ank_4"/>
    <property type="match status" value="1"/>
</dbReference>
<evidence type="ECO:0000259" key="6">
    <source>
        <dbReference type="Pfam" id="PF16033"/>
    </source>
</evidence>
<feature type="compositionally biased region" description="Basic and acidic residues" evidence="4">
    <location>
        <begin position="1135"/>
        <end position="1165"/>
    </location>
</feature>
<feature type="region of interest" description="Disordered" evidence="4">
    <location>
        <begin position="769"/>
        <end position="921"/>
    </location>
</feature>
<feature type="repeat" description="ANK" evidence="3">
    <location>
        <begin position="483"/>
        <end position="515"/>
    </location>
</feature>
<feature type="signal peptide" evidence="5">
    <location>
        <begin position="1"/>
        <end position="17"/>
    </location>
</feature>
<name>A0A9P0XEF1_PIEBR</name>
<protein>
    <recommendedName>
        <fullName evidence="6">DUF4789 domain-containing protein</fullName>
    </recommendedName>
</protein>
<feature type="compositionally biased region" description="Basic residues" evidence="4">
    <location>
        <begin position="848"/>
        <end position="860"/>
    </location>
</feature>
<dbReference type="Proteomes" id="UP001152562">
    <property type="component" value="Unassembled WGS sequence"/>
</dbReference>
<feature type="repeat" description="ANK" evidence="3">
    <location>
        <begin position="583"/>
        <end position="615"/>
    </location>
</feature>
<dbReference type="PANTHER" id="PTHR24198:SF165">
    <property type="entry name" value="ANKYRIN REPEAT-CONTAINING PROTEIN-RELATED"/>
    <property type="match status" value="1"/>
</dbReference>
<feature type="chain" id="PRO_5040163747" description="DUF4789 domain-containing protein" evidence="5">
    <location>
        <begin position="18"/>
        <end position="1688"/>
    </location>
</feature>
<feature type="compositionally biased region" description="Polar residues" evidence="4">
    <location>
        <begin position="1090"/>
        <end position="1100"/>
    </location>
</feature>
<keyword evidence="5" id="KW-0732">Signal</keyword>
<gene>
    <name evidence="7" type="ORF">PIBRA_LOCUS8273</name>
</gene>
<evidence type="ECO:0000256" key="5">
    <source>
        <dbReference type="SAM" id="SignalP"/>
    </source>
</evidence>
<feature type="repeat" description="ANK" evidence="3">
    <location>
        <begin position="516"/>
        <end position="549"/>
    </location>
</feature>
<feature type="compositionally biased region" description="Polar residues" evidence="4">
    <location>
        <begin position="1246"/>
        <end position="1269"/>
    </location>
</feature>
<feature type="repeat" description="ANK" evidence="3">
    <location>
        <begin position="650"/>
        <end position="682"/>
    </location>
</feature>
<feature type="compositionally biased region" description="Basic and acidic residues" evidence="4">
    <location>
        <begin position="1173"/>
        <end position="1200"/>
    </location>
</feature>
<dbReference type="PROSITE" id="PS50088">
    <property type="entry name" value="ANK_REPEAT"/>
    <property type="match status" value="7"/>
</dbReference>
<dbReference type="InterPro" id="IPR031993">
    <property type="entry name" value="DUF4789"/>
</dbReference>
<keyword evidence="8" id="KW-1185">Reference proteome</keyword>
<evidence type="ECO:0000256" key="2">
    <source>
        <dbReference type="ARBA" id="ARBA00023043"/>
    </source>
</evidence>
<feature type="region of interest" description="Disordered" evidence="4">
    <location>
        <begin position="1046"/>
        <end position="1289"/>
    </location>
</feature>
<evidence type="ECO:0000313" key="8">
    <source>
        <dbReference type="Proteomes" id="UP001152562"/>
    </source>
</evidence>
<organism evidence="7 8">
    <name type="scientific">Pieris brassicae</name>
    <name type="common">White butterfly</name>
    <name type="synonym">Large white butterfly</name>
    <dbReference type="NCBI Taxonomy" id="7116"/>
    <lineage>
        <taxon>Eukaryota</taxon>
        <taxon>Metazoa</taxon>
        <taxon>Ecdysozoa</taxon>
        <taxon>Arthropoda</taxon>
        <taxon>Hexapoda</taxon>
        <taxon>Insecta</taxon>
        <taxon>Pterygota</taxon>
        <taxon>Neoptera</taxon>
        <taxon>Endopterygota</taxon>
        <taxon>Lepidoptera</taxon>
        <taxon>Glossata</taxon>
        <taxon>Ditrysia</taxon>
        <taxon>Papilionoidea</taxon>
        <taxon>Pieridae</taxon>
        <taxon>Pierinae</taxon>
        <taxon>Pieris</taxon>
    </lineage>
</organism>
<evidence type="ECO:0000256" key="1">
    <source>
        <dbReference type="ARBA" id="ARBA00022737"/>
    </source>
</evidence>
<evidence type="ECO:0000256" key="3">
    <source>
        <dbReference type="PROSITE-ProRule" id="PRU00023"/>
    </source>
</evidence>
<comment type="caution">
    <text evidence="7">The sequence shown here is derived from an EMBL/GenBank/DDBJ whole genome shotgun (WGS) entry which is preliminary data.</text>
</comment>
<sequence length="1688" mass="187846">MFYYNIFFVVFVFGVNSARISKDTIGFPESEENINSVNRENRHPVYLPSLCGENELYYPGDQKDDWICDCRPGYLYYPEKNSCWPAFRRGPCSSDEHLILRLNSVIPIYVTNPCNDGFVNWKDRCERLGSTGPCPTEFPPAVLWINATTITVECVALNFDSRYDMYTSIEMCLPGCKRHVQSRLLRAAQSHFCPNGQWVATGSTRVPRSALSRRFAPSAPARRGLHAFITNYTLPHGDRPLTLMDKFRPGSRGEPTIPSILKKPKVQSNSDLFDKSSKIKRENVTSRHDVNLPLTQGCTPLMYACQQADYKTVVDILNRDPSSVRKRDRGLRCALHYCASSGQTNQSARAACADRVLMAAPTLANTRDADGLTPLHLAVVHGNVPLVQTLLAAGADVNAKDDEHHTVVHWATVCGEVGALRAVLAAGADAATPDQHGGYPLHYAAQMCGAPAAIDHQSRGAALEVLRALVKEGDARVDVRDADGRTPMLWAASAGSAAAVLALHQAGARVDDADRDGLTALHCAAARGHTEALETLVGLCGARVDVADSHGCTPLHYAAALGHADATVALLEHGADAHRQDRRGRSPAHTAAAKGQIETVRILGSRGANLWLRNSKGDFPLHEAVASGRRELVKWLLDGRPSQVNATNHEGRSPLHIAAATDNADLCRLLLDRGAEVNFVARSSKNEPITPLDCATIRGHRSTAKYIQMHGGLPASKLPNTQIIIDNTPISSLPTRRVTSTKIDLRDKIRIEKREIVEVSSPLQETRRFRNDSDFNSNSSLDNRYKRNKHLDRYSERRNKLVTNKNKSFSDGYDSEIEACCHHDHRKQKATKGTRSRKSRSRSEPSKRSRSTSRHHRRYKSSSDESSELSSCHEEKKKNKRHKKRNKKRTQSTSESSTESSERRSTKRKGKKTSIHIENDEQKQSVNIVKYKVIGNEQSIKSPENVEPSVTFDVPVEPTDIEISKTLQASKSKTHSETETDTVSLKTNMVTTEAQIHMERESSQHGSSELTVTLDSLNNVSIETSNLNVSHTDMKDKDEHQTELEHKNIVDKSHQETLDDTLPEQKTSDSEQKGMDEKALKADGTEVLETISNDKNTENLPDTEIKDSVVSQTVETTDEASEDITHKKSFQVLSGHEKPLSSDMSHEKSDSLDTKSKQPESEEKSSPSVSFSNKDEIIKIDVDGELNKNQESLPKDRTSFDQDDSLNVSTEAEKEKSMESKQTSGGENTPVADKGIISIIEDVPNNKKQTVEASGSEETNFSLSLSEPSSKVHKPSKNDETDSRRNSIYETESYKVLSETAGIVESSPGILKKSFAIDETYFDDDEEIQGRLLQGSLGRIPSVSDNEIYCSQSEVNGKRKRFRKKGRTRSRITIRSKSENSERGYESSGVMDSGFEPSPRPIQRCIISPRLNAYYQQRKLAGKMQGKSDSKIPVRKPGDRNAVDMRSVTQRIQTNMRRYYCERKIFQHLLELKRLQIRTSKANEAVLVKRAIDEYNKSSLAHVGLGSYSSTEYSFSSFEKFLYQNLRKFQKSGKKHLDNLPEKPIDFDYGESELYKMTAIPDNPCLCTSKTHRCFHAVHAYTGIPCSAYIPYKWNHHTMPKPATANAATKSKGFLPKIHTKPSSSSGKAHVTLEVSHGTEKQLIALPAEKLDKNKRYYVTFTVKGSEPPSDNDNASPKSAKLKTAQSG</sequence>
<feature type="compositionally biased region" description="Basic and acidic residues" evidence="4">
    <location>
        <begin position="1046"/>
        <end position="1057"/>
    </location>
</feature>
<dbReference type="Pfam" id="PF16033">
    <property type="entry name" value="DUF4789"/>
    <property type="match status" value="1"/>
</dbReference>
<feature type="compositionally biased region" description="Basic and acidic residues" evidence="4">
    <location>
        <begin position="1276"/>
        <end position="1287"/>
    </location>
</feature>
<feature type="region of interest" description="Disordered" evidence="4">
    <location>
        <begin position="1662"/>
        <end position="1688"/>
    </location>
</feature>
<dbReference type="SUPFAM" id="SSF48403">
    <property type="entry name" value="Ankyrin repeat"/>
    <property type="match status" value="1"/>
</dbReference>
<dbReference type="Gene3D" id="1.25.40.20">
    <property type="entry name" value="Ankyrin repeat-containing domain"/>
    <property type="match status" value="3"/>
</dbReference>
<feature type="repeat" description="ANK" evidence="3">
    <location>
        <begin position="616"/>
        <end position="638"/>
    </location>
</feature>
<keyword evidence="2 3" id="KW-0040">ANK repeat</keyword>
<evidence type="ECO:0000256" key="4">
    <source>
        <dbReference type="SAM" id="MobiDB-lite"/>
    </source>
</evidence>
<dbReference type="PRINTS" id="PR01415">
    <property type="entry name" value="ANKYRIN"/>
</dbReference>